<dbReference type="PANTHER" id="PTHR46349:SF6">
    <property type="entry name" value="MYOSIN-6-LIKE"/>
    <property type="match status" value="1"/>
</dbReference>
<evidence type="ECO:0000313" key="8">
    <source>
        <dbReference type="Proteomes" id="UP000018050"/>
    </source>
</evidence>
<dbReference type="RefSeq" id="XP_013253282.1">
    <property type="nucleotide sequence ID" value="XM_013397828.1"/>
</dbReference>
<dbReference type="EMBL" id="HG670314">
    <property type="protein sequence ID" value="CDI76097.1"/>
    <property type="molecule type" value="Genomic_DNA"/>
</dbReference>
<evidence type="ECO:0000313" key="7">
    <source>
        <dbReference type="EMBL" id="CDI76097.1"/>
    </source>
</evidence>
<protein>
    <submittedName>
        <fullName evidence="7">Centrosomal protein, putative</fullName>
    </submittedName>
</protein>
<dbReference type="OrthoDB" id="71227at2759"/>
<keyword evidence="4" id="KW-0505">Motor protein</keyword>
<evidence type="ECO:0000256" key="3">
    <source>
        <dbReference type="ARBA" id="ARBA00023123"/>
    </source>
</evidence>
<feature type="region of interest" description="Disordered" evidence="6">
    <location>
        <begin position="370"/>
        <end position="399"/>
    </location>
</feature>
<feature type="coiled-coil region" evidence="5">
    <location>
        <begin position="467"/>
        <end position="586"/>
    </location>
</feature>
<sequence length="631" mass="69814">MQNAWCAIRGAVNEINAVLLSEDDDEEEDEEQQVAEAAAGRRLPAERDLPLLLQQQQQQQEAIARQLELSESETAKYAQQLASLRKECRQLRSRLATQQQQQQQQQQSEDTGNASGAAAAAAAGSSRESSNLGAAQFEDLSQPLQRLAQALRVPASQLASQLATPGTDPWDVYEELCSSLERTVKMAEFINVEWEHTKEEHGGVPTGSATFQTLLARPLVRTLPAELRRWLHSPSLTAEGSVEGAPGAPWGALAEINQQTLALVGCIETAKKLVQCAGALSVAAGSLTEAGGPPMGAPHSRGGSAVATPRASDEVGSNGEGPPDPVEVSEAERRLRQEVAKRLQLQHQTAALHRRVLELTEDLKDAQERIEEQREAERERAKHAGSEETEGLKEQLGRATEQLETVRRLYKELLANYEKRQSGNVQDASEELTGENKDLLLQLRSWQASHAAVSRALQEALGELADLRGEAARVHALEKELETVKRETGRLEEIREIQSLSEVELIKAHSERDEMEKELRETKMAVEKYARALKRVQNETLKTKIEDLEKQLAEAEQQRNQAAATAKKLEEDNKTISEGMQKLLQKLHAQVDDQDYFVDKRIVAQMIAKHQEMHSGGLSEQFVEFLNGEVS</sequence>
<gene>
    <name evidence="7" type="ORF">EAH_00016160</name>
</gene>
<keyword evidence="8" id="KW-1185">Reference proteome</keyword>
<feature type="compositionally biased region" description="Basic and acidic residues" evidence="6">
    <location>
        <begin position="370"/>
        <end position="396"/>
    </location>
</feature>
<evidence type="ECO:0000256" key="1">
    <source>
        <dbReference type="ARBA" id="ARBA00004496"/>
    </source>
</evidence>
<keyword evidence="2" id="KW-0963">Cytoplasm</keyword>
<keyword evidence="3" id="KW-0518">Myosin</keyword>
<feature type="compositionally biased region" description="Acidic residues" evidence="6">
    <location>
        <begin position="22"/>
        <end position="33"/>
    </location>
</feature>
<reference evidence="7" key="2">
    <citation type="submission" date="2013-10" db="EMBL/GenBank/DDBJ databases">
        <authorList>
            <person name="Aslett M."/>
        </authorList>
    </citation>
    <scope>NUCLEOTIDE SEQUENCE</scope>
    <source>
        <strain evidence="7">Houghton</strain>
    </source>
</reference>
<dbReference type="GeneID" id="25269686"/>
<reference evidence="7" key="1">
    <citation type="submission" date="2013-10" db="EMBL/GenBank/DDBJ databases">
        <title>Genomic analysis of the causative agents of coccidiosis in chickens.</title>
        <authorList>
            <person name="Reid A.J."/>
            <person name="Blake D."/>
            <person name="Billington K."/>
            <person name="Browne H."/>
            <person name="Dunn M."/>
            <person name="Hung S."/>
            <person name="Kawahara F."/>
            <person name="Miranda-Saavedra D."/>
            <person name="Mourier T."/>
            <person name="Nagra H."/>
            <person name="Otto T.D."/>
            <person name="Rawlings N."/>
            <person name="Sanchez A."/>
            <person name="Sanders M."/>
            <person name="Subramaniam C."/>
            <person name="Tay Y."/>
            <person name="Dear P."/>
            <person name="Doerig C."/>
            <person name="Gruber A."/>
            <person name="Parkinson J."/>
            <person name="Shirley M."/>
            <person name="Wan K.L."/>
            <person name="Berriman M."/>
            <person name="Tomley F."/>
            <person name="Pain A."/>
        </authorList>
    </citation>
    <scope>NUCLEOTIDE SEQUENCE</scope>
    <source>
        <strain evidence="7">Houghton</strain>
    </source>
</reference>
<evidence type="ECO:0000256" key="2">
    <source>
        <dbReference type="ARBA" id="ARBA00022490"/>
    </source>
</evidence>
<dbReference type="VEuPathDB" id="ToxoDB:EAH_00016160"/>
<evidence type="ECO:0000256" key="4">
    <source>
        <dbReference type="ARBA" id="ARBA00023175"/>
    </source>
</evidence>
<feature type="region of interest" description="Disordered" evidence="6">
    <location>
        <begin position="291"/>
        <end position="328"/>
    </location>
</feature>
<proteinExistence type="predicted"/>
<keyword evidence="5" id="KW-0175">Coiled coil</keyword>
<dbReference type="Proteomes" id="UP000018050">
    <property type="component" value="Unassembled WGS sequence"/>
</dbReference>
<evidence type="ECO:0000256" key="5">
    <source>
        <dbReference type="SAM" id="Coils"/>
    </source>
</evidence>
<organism evidence="7 8">
    <name type="scientific">Eimeria acervulina</name>
    <name type="common">Coccidian parasite</name>
    <dbReference type="NCBI Taxonomy" id="5801"/>
    <lineage>
        <taxon>Eukaryota</taxon>
        <taxon>Sar</taxon>
        <taxon>Alveolata</taxon>
        <taxon>Apicomplexa</taxon>
        <taxon>Conoidasida</taxon>
        <taxon>Coccidia</taxon>
        <taxon>Eucoccidiorida</taxon>
        <taxon>Eimeriorina</taxon>
        <taxon>Eimeriidae</taxon>
        <taxon>Eimeria</taxon>
    </lineage>
</organism>
<feature type="compositionally biased region" description="Low complexity" evidence="6">
    <location>
        <begin position="114"/>
        <end position="126"/>
    </location>
</feature>
<dbReference type="GO" id="GO:0005923">
    <property type="term" value="C:bicellular tight junction"/>
    <property type="evidence" value="ECO:0007669"/>
    <property type="project" value="TreeGrafter"/>
</dbReference>
<dbReference type="PANTHER" id="PTHR46349">
    <property type="entry name" value="CINGULIN-LIKE PROTEIN 1-RELATED"/>
    <property type="match status" value="1"/>
</dbReference>
<accession>U6G9A0</accession>
<dbReference type="OMA" id="WCAIRGA"/>
<dbReference type="AlphaFoldDB" id="U6G9A0"/>
<feature type="region of interest" description="Disordered" evidence="6">
    <location>
        <begin position="95"/>
        <end position="132"/>
    </location>
</feature>
<feature type="compositionally biased region" description="Low complexity" evidence="6">
    <location>
        <begin position="98"/>
        <end position="107"/>
    </location>
</feature>
<name>U6G9A0_EIMAC</name>
<comment type="subcellular location">
    <subcellularLocation>
        <location evidence="1">Cytoplasm</location>
    </subcellularLocation>
</comment>
<feature type="region of interest" description="Disordered" evidence="6">
    <location>
        <begin position="22"/>
        <end position="43"/>
    </location>
</feature>
<evidence type="ECO:0000256" key="6">
    <source>
        <dbReference type="SAM" id="MobiDB-lite"/>
    </source>
</evidence>